<feature type="transmembrane region" description="Helical" evidence="1">
    <location>
        <begin position="27"/>
        <end position="45"/>
    </location>
</feature>
<accession>A0A387B8V1</accession>
<dbReference type="RefSeq" id="WP_120771511.1">
    <property type="nucleotide sequence ID" value="NZ_CP032627.1"/>
</dbReference>
<keyword evidence="3" id="KW-1185">Reference proteome</keyword>
<proteinExistence type="predicted"/>
<evidence type="ECO:0000313" key="3">
    <source>
        <dbReference type="Proteomes" id="UP000269374"/>
    </source>
</evidence>
<evidence type="ECO:0000256" key="1">
    <source>
        <dbReference type="SAM" id="Phobius"/>
    </source>
</evidence>
<organism evidence="2 3">
    <name type="scientific">Lactococcus allomyrinae</name>
    <dbReference type="NCBI Taxonomy" id="2419773"/>
    <lineage>
        <taxon>Bacteria</taxon>
        <taxon>Bacillati</taxon>
        <taxon>Bacillota</taxon>
        <taxon>Bacilli</taxon>
        <taxon>Lactobacillales</taxon>
        <taxon>Streptococcaceae</taxon>
        <taxon>Lactococcus</taxon>
    </lineage>
</organism>
<keyword evidence="1" id="KW-0472">Membrane</keyword>
<dbReference type="AlphaFoldDB" id="A0A387B8V1"/>
<protein>
    <submittedName>
        <fullName evidence="2">Ribonuclease G</fullName>
    </submittedName>
</protein>
<keyword evidence="1" id="KW-0812">Transmembrane</keyword>
<evidence type="ECO:0000313" key="2">
    <source>
        <dbReference type="EMBL" id="AYG00123.1"/>
    </source>
</evidence>
<name>A0A387B8V1_9LACT</name>
<feature type="transmembrane region" description="Helical" evidence="1">
    <location>
        <begin position="79"/>
        <end position="104"/>
    </location>
</feature>
<dbReference type="OrthoDB" id="9815959at2"/>
<dbReference type="EMBL" id="CP032627">
    <property type="protein sequence ID" value="AYG00123.1"/>
    <property type="molecule type" value="Genomic_DNA"/>
</dbReference>
<gene>
    <name evidence="2" type="ORF">D7I46_02885</name>
</gene>
<reference evidence="2 3" key="1">
    <citation type="submission" date="2018-09" db="EMBL/GenBank/DDBJ databases">
        <title>Genome sequencing of strain 1JSPR-7.</title>
        <authorList>
            <person name="Heo J."/>
            <person name="Kim S.-J."/>
            <person name="Kwon S.-W."/>
        </authorList>
    </citation>
    <scope>NUCLEOTIDE SEQUENCE [LARGE SCALE GENOMIC DNA]</scope>
    <source>
        <strain evidence="2 3">1JSPR-7</strain>
    </source>
</reference>
<keyword evidence="1" id="KW-1133">Transmembrane helix</keyword>
<dbReference type="KEGG" id="lact:D7I46_02885"/>
<dbReference type="Proteomes" id="UP000269374">
    <property type="component" value="Chromosome"/>
</dbReference>
<sequence length="109" mass="12682">MEQQNFTTKWNWGAFIDPIGFAIGNRAYLGLLALIPILNIVWIFISGAKGEQWALSNQNNEYRDEEEFRKVMDSWKRAGFVQFLIFVGVLVLYLIIMILAFSVWSFNIN</sequence>